<dbReference type="PROSITE" id="PS00122">
    <property type="entry name" value="CARBOXYLESTERASE_B_1"/>
    <property type="match status" value="1"/>
</dbReference>
<dbReference type="Proteomes" id="UP000054342">
    <property type="component" value="Unassembled WGS sequence"/>
</dbReference>
<dbReference type="InterPro" id="IPR029058">
    <property type="entry name" value="AB_hydrolase_fold"/>
</dbReference>
<feature type="chain" id="PRO_5005112522" description="Carboxylic ester hydrolase" evidence="3">
    <location>
        <begin position="23"/>
        <end position="553"/>
    </location>
</feature>
<evidence type="ECO:0000256" key="3">
    <source>
        <dbReference type="RuleBase" id="RU361235"/>
    </source>
</evidence>
<dbReference type="InterPro" id="IPR019826">
    <property type="entry name" value="Carboxylesterase_B_AS"/>
</dbReference>
<keyword evidence="2 3" id="KW-0378">Hydrolase</keyword>
<dbReference type="EC" id="3.1.1.-" evidence="3"/>
<dbReference type="OrthoDB" id="408631at2759"/>
<evidence type="ECO:0000256" key="1">
    <source>
        <dbReference type="ARBA" id="ARBA00005964"/>
    </source>
</evidence>
<organism evidence="5 6">
    <name type="scientific">Exophiala xenobiotica</name>
    <dbReference type="NCBI Taxonomy" id="348802"/>
    <lineage>
        <taxon>Eukaryota</taxon>
        <taxon>Fungi</taxon>
        <taxon>Dikarya</taxon>
        <taxon>Ascomycota</taxon>
        <taxon>Pezizomycotina</taxon>
        <taxon>Eurotiomycetes</taxon>
        <taxon>Chaetothyriomycetidae</taxon>
        <taxon>Chaetothyriales</taxon>
        <taxon>Herpotrichiellaceae</taxon>
        <taxon>Exophiala</taxon>
    </lineage>
</organism>
<evidence type="ECO:0000313" key="5">
    <source>
        <dbReference type="EMBL" id="KIW59434.1"/>
    </source>
</evidence>
<evidence type="ECO:0000256" key="2">
    <source>
        <dbReference type="ARBA" id="ARBA00022801"/>
    </source>
</evidence>
<dbReference type="RefSeq" id="XP_013320018.1">
    <property type="nucleotide sequence ID" value="XM_013464564.1"/>
</dbReference>
<dbReference type="SUPFAM" id="SSF53474">
    <property type="entry name" value="alpha/beta-Hydrolases"/>
    <property type="match status" value="1"/>
</dbReference>
<accession>A0A0D2FH04</accession>
<gene>
    <name evidence="5" type="ORF">PV05_03883</name>
</gene>
<keyword evidence="6" id="KW-1185">Reference proteome</keyword>
<evidence type="ECO:0000313" key="6">
    <source>
        <dbReference type="Proteomes" id="UP000054342"/>
    </source>
</evidence>
<dbReference type="PANTHER" id="PTHR11559">
    <property type="entry name" value="CARBOXYLESTERASE"/>
    <property type="match status" value="1"/>
</dbReference>
<dbReference type="AlphaFoldDB" id="A0A0D2FH04"/>
<dbReference type="InterPro" id="IPR002018">
    <property type="entry name" value="CarbesteraseB"/>
</dbReference>
<keyword evidence="3" id="KW-0732">Signal</keyword>
<feature type="signal peptide" evidence="3">
    <location>
        <begin position="1"/>
        <end position="22"/>
    </location>
</feature>
<proteinExistence type="inferred from homology"/>
<dbReference type="EMBL" id="KN847318">
    <property type="protein sequence ID" value="KIW59434.1"/>
    <property type="molecule type" value="Genomic_DNA"/>
</dbReference>
<dbReference type="GeneID" id="25325791"/>
<dbReference type="STRING" id="348802.A0A0D2FH04"/>
<protein>
    <recommendedName>
        <fullName evidence="3">Carboxylic ester hydrolase</fullName>
        <ecNumber evidence="3">3.1.1.-</ecNumber>
    </recommendedName>
</protein>
<dbReference type="Pfam" id="PF00135">
    <property type="entry name" value="COesterase"/>
    <property type="match status" value="1"/>
</dbReference>
<reference evidence="5 6" key="1">
    <citation type="submission" date="2015-01" db="EMBL/GenBank/DDBJ databases">
        <title>The Genome Sequence of Exophiala xenobiotica CBS118157.</title>
        <authorList>
            <consortium name="The Broad Institute Genomics Platform"/>
            <person name="Cuomo C."/>
            <person name="de Hoog S."/>
            <person name="Gorbushina A."/>
            <person name="Stielow B."/>
            <person name="Teixiera M."/>
            <person name="Abouelleil A."/>
            <person name="Chapman S.B."/>
            <person name="Priest M."/>
            <person name="Young S.K."/>
            <person name="Wortman J."/>
            <person name="Nusbaum C."/>
            <person name="Birren B."/>
        </authorList>
    </citation>
    <scope>NUCLEOTIDE SEQUENCE [LARGE SCALE GENOMIC DNA]</scope>
    <source>
        <strain evidence="5 6">CBS 118157</strain>
    </source>
</reference>
<dbReference type="ESTHER" id="9euro-a0a0d2fh04">
    <property type="family name" value="Fungal_carboxylesterase_lipase"/>
</dbReference>
<feature type="domain" description="Carboxylesterase type B" evidence="4">
    <location>
        <begin position="44"/>
        <end position="505"/>
    </location>
</feature>
<dbReference type="InterPro" id="IPR050309">
    <property type="entry name" value="Type-B_Carboxylest/Lipase"/>
</dbReference>
<comment type="similarity">
    <text evidence="1 3">Belongs to the type-B carboxylesterase/lipase family.</text>
</comment>
<evidence type="ECO:0000259" key="4">
    <source>
        <dbReference type="Pfam" id="PF00135"/>
    </source>
</evidence>
<dbReference type="Gene3D" id="3.40.50.1820">
    <property type="entry name" value="alpha/beta hydrolase"/>
    <property type="match status" value="1"/>
</dbReference>
<dbReference type="GO" id="GO:0016787">
    <property type="term" value="F:hydrolase activity"/>
    <property type="evidence" value="ECO:0007669"/>
    <property type="project" value="UniProtKB-KW"/>
</dbReference>
<sequence>MIFSFPRAASALLLFLTTFSEAQPPSSTFPVIDLGYVKYSGYQNATAGINYYRGIRYAAPPTGESRWGKPSPIEYMNNYNGRTINASTLGPACYQSSAKSTYTSPSAPQGQSEDCLLLDVLVPSNPVSTALPVLFTIHGGGYVSGSAPFSYPGDALVNRSNGNIIYVGIQYRLGMFGFMGGDVIAENGALNAGLLDQRAALDWVQRNIRAFGGDPGRVTLWGGSAGGGSVSCQLIANGGSDFAPFAAAIADHPWWQPLVNRSSQNIQYNTALKLSNCSDLNCLRGLSFETLGDLNQAVINATYPGPGNAYGVYYWGPVVDGKFIRDLPDQEFARGNFYKVPLITNRDAYEGYIFSNVTQTSQIDETTDLLTELPKQAEDLFPSAGPSFFSRLYSLYPRSSFNSTFFQRQTWFGDFIINCPTYYMASSMVDSLSNSSAVFKLTFAAGTELHGATNPFISSNVTNYPSANNLSLAHIMTSYWVSFTVFHDPNPLRDASAPYWPSYISSGQGSEADGEGVGFTIQAVTYNSISPTPDPDAAARCDFFNSRGWQVRN</sequence>
<dbReference type="HOGENOM" id="CLU_006586_10_5_1"/>
<name>A0A0D2FH04_9EURO</name>